<dbReference type="Proteomes" id="UP000004358">
    <property type="component" value="Unassembled WGS sequence"/>
</dbReference>
<sequence>MLGGLAAKGKFCPRKKRVGDEGLEPPTSSV</sequence>
<dbReference type="AlphaFoldDB" id="A3ZVW3"/>
<feature type="region of interest" description="Disordered" evidence="1">
    <location>
        <begin position="1"/>
        <end position="30"/>
    </location>
</feature>
<gene>
    <name evidence="2" type="ORF">DSM3645_03248</name>
</gene>
<comment type="caution">
    <text evidence="2">The sequence shown here is derived from an EMBL/GenBank/DDBJ whole genome shotgun (WGS) entry which is preliminary data.</text>
</comment>
<reference evidence="2 3" key="1">
    <citation type="submission" date="2006-02" db="EMBL/GenBank/DDBJ databases">
        <authorList>
            <person name="Amann R."/>
            <person name="Ferriera S."/>
            <person name="Johnson J."/>
            <person name="Kravitz S."/>
            <person name="Halpern A."/>
            <person name="Remington K."/>
            <person name="Beeson K."/>
            <person name="Tran B."/>
            <person name="Rogers Y.-H."/>
            <person name="Friedman R."/>
            <person name="Venter J.C."/>
        </authorList>
    </citation>
    <scope>NUCLEOTIDE SEQUENCE [LARGE SCALE GENOMIC DNA]</scope>
    <source>
        <strain evidence="2 3">DSM 3645</strain>
    </source>
</reference>
<name>A3ZVW3_9BACT</name>
<protein>
    <submittedName>
        <fullName evidence="2">Uncharacterized protein</fullName>
    </submittedName>
</protein>
<evidence type="ECO:0000256" key="1">
    <source>
        <dbReference type="SAM" id="MobiDB-lite"/>
    </source>
</evidence>
<accession>A3ZVW3</accession>
<proteinExistence type="predicted"/>
<evidence type="ECO:0000313" key="2">
    <source>
        <dbReference type="EMBL" id="EAQ79459.1"/>
    </source>
</evidence>
<organism evidence="2 3">
    <name type="scientific">Blastopirellula marina DSM 3645</name>
    <dbReference type="NCBI Taxonomy" id="314230"/>
    <lineage>
        <taxon>Bacteria</taxon>
        <taxon>Pseudomonadati</taxon>
        <taxon>Planctomycetota</taxon>
        <taxon>Planctomycetia</taxon>
        <taxon>Pirellulales</taxon>
        <taxon>Pirellulaceae</taxon>
        <taxon>Blastopirellula</taxon>
    </lineage>
</organism>
<evidence type="ECO:0000313" key="3">
    <source>
        <dbReference type="Proteomes" id="UP000004358"/>
    </source>
</evidence>
<dbReference type="EMBL" id="AANZ01000014">
    <property type="protein sequence ID" value="EAQ79459.1"/>
    <property type="molecule type" value="Genomic_DNA"/>
</dbReference>
<dbReference type="STRING" id="314230.DSM3645_03248"/>
<dbReference type="HOGENOM" id="CLU_3402316_0_0_0"/>